<feature type="transmembrane region" description="Helical" evidence="4">
    <location>
        <begin position="209"/>
        <end position="231"/>
    </location>
</feature>
<evidence type="ECO:0000313" key="6">
    <source>
        <dbReference type="EMBL" id="KAI9638324.1"/>
    </source>
</evidence>
<feature type="transmembrane region" description="Helical" evidence="4">
    <location>
        <begin position="295"/>
        <end position="315"/>
    </location>
</feature>
<reference evidence="6" key="1">
    <citation type="journal article" date="2022" name="G3 (Bethesda)">
        <title>High quality genome of the basidiomycete yeast Dioszegia hungarica PDD-24b-2 isolated from cloud water.</title>
        <authorList>
            <person name="Jarrige D."/>
            <person name="Haridas S."/>
            <person name="Bleykasten-Grosshans C."/>
            <person name="Joly M."/>
            <person name="Nadalig T."/>
            <person name="Sancelme M."/>
            <person name="Vuilleumier S."/>
            <person name="Grigoriev I.V."/>
            <person name="Amato P."/>
            <person name="Bringel F."/>
        </authorList>
    </citation>
    <scope>NUCLEOTIDE SEQUENCE</scope>
    <source>
        <strain evidence="6">PDD-24b-2</strain>
    </source>
</reference>
<dbReference type="PANTHER" id="PTHR11360">
    <property type="entry name" value="MONOCARBOXYLATE TRANSPORTER"/>
    <property type="match status" value="1"/>
</dbReference>
<feature type="transmembrane region" description="Helical" evidence="4">
    <location>
        <begin position="531"/>
        <end position="552"/>
    </location>
</feature>
<comment type="caution">
    <text evidence="6">The sequence shown here is derived from an EMBL/GenBank/DDBJ whole genome shotgun (WGS) entry which is preliminary data.</text>
</comment>
<dbReference type="PROSITE" id="PS50850">
    <property type="entry name" value="MFS"/>
    <property type="match status" value="1"/>
</dbReference>
<feature type="transmembrane region" description="Helical" evidence="4">
    <location>
        <begin position="493"/>
        <end position="516"/>
    </location>
</feature>
<feature type="compositionally biased region" description="Polar residues" evidence="3">
    <location>
        <begin position="12"/>
        <end position="25"/>
    </location>
</feature>
<dbReference type="RefSeq" id="XP_052948101.1">
    <property type="nucleotide sequence ID" value="XM_053092123.1"/>
</dbReference>
<dbReference type="SUPFAM" id="SSF103473">
    <property type="entry name" value="MFS general substrate transporter"/>
    <property type="match status" value="1"/>
</dbReference>
<proteinExistence type="inferred from homology"/>
<feature type="transmembrane region" description="Helical" evidence="4">
    <location>
        <begin position="167"/>
        <end position="189"/>
    </location>
</feature>
<name>A0AA38LXX7_9TREE</name>
<feature type="transmembrane region" description="Helical" evidence="4">
    <location>
        <begin position="432"/>
        <end position="450"/>
    </location>
</feature>
<dbReference type="PANTHER" id="PTHR11360:SF319">
    <property type="entry name" value="MAJOR FACILITATOR SUPERFAMILY (MFS) PROFILE DOMAIN-CONTAINING PROTEIN"/>
    <property type="match status" value="1"/>
</dbReference>
<keyword evidence="4" id="KW-1133">Transmembrane helix</keyword>
<comment type="similarity">
    <text evidence="2">Belongs to the major facilitator superfamily. Monocarboxylate porter (TC 2.A.1.13) family.</text>
</comment>
<dbReference type="Pfam" id="PF07690">
    <property type="entry name" value="MFS_1"/>
    <property type="match status" value="1"/>
</dbReference>
<dbReference type="InterPro" id="IPR050327">
    <property type="entry name" value="Proton-linked_MCT"/>
</dbReference>
<dbReference type="GO" id="GO:0022857">
    <property type="term" value="F:transmembrane transporter activity"/>
    <property type="evidence" value="ECO:0007669"/>
    <property type="project" value="InterPro"/>
</dbReference>
<sequence>MSYPQPEAAGAVNTNANARSASISSHDSHHRQSVDLPPLPNIPRAVPNRYAASRPGPTVPPLGAPVPATRQAGYGGAGFTPVQRSSSRLSNRSFNQTFIDAPVTITALPEIRRQETHASVRTEMTKVEDGGKAEEGGEGMSMQGEKGKVVQVSQDGTEVTFPDGGKAAWLVVLGGVCALFCGFGLTAALGGFQTYYTFTLIPTYSSSTIAWIPGTQAFITFGLAAFTGSLFDKYGHKPLIFVGSVMSGLGLILLGFCTEYWQLFLVHALVIGIGNNLIFISPMGVVGQWFSRRRGLAFGILTAGASLGSVIWPLIIAKLPPIIGFPWTVRLMGFITIALGAAAFFLLKTRLPPKPPGPFFYFKAFRKVSYCCVSLSSFTYIMSFFSFLSFIGTFGQLAGLGDFAPYLLIITNGSSAFGRISLGLLADYVGPYNITSFSILIMTVLYWSWIALRTEPGLTAFAVLFGFWSGAYVSQQAPMSSAEADDMRFAGTLVGQVMFFMSIAQLVSGSIFGALLGNGSPESQLANANKAIAFGASMMTATTILLVIGRLARSRELWAKV</sequence>
<evidence type="ECO:0000256" key="1">
    <source>
        <dbReference type="ARBA" id="ARBA00004141"/>
    </source>
</evidence>
<dbReference type="Proteomes" id="UP001164286">
    <property type="component" value="Unassembled WGS sequence"/>
</dbReference>
<feature type="transmembrane region" description="Helical" evidence="4">
    <location>
        <begin position="238"/>
        <end position="256"/>
    </location>
</feature>
<feature type="transmembrane region" description="Helical" evidence="4">
    <location>
        <begin position="403"/>
        <end position="425"/>
    </location>
</feature>
<keyword evidence="4" id="KW-0472">Membrane</keyword>
<dbReference type="Gene3D" id="1.20.1250.20">
    <property type="entry name" value="MFS general substrate transporter like domains"/>
    <property type="match status" value="2"/>
</dbReference>
<evidence type="ECO:0000256" key="4">
    <source>
        <dbReference type="SAM" id="Phobius"/>
    </source>
</evidence>
<dbReference type="EMBL" id="JAKWFO010000003">
    <property type="protein sequence ID" value="KAI9638324.1"/>
    <property type="molecule type" value="Genomic_DNA"/>
</dbReference>
<protein>
    <submittedName>
        <fullName evidence="6">Major facilitator superfamily domain-containing protein</fullName>
    </submittedName>
</protein>
<feature type="transmembrane region" description="Helical" evidence="4">
    <location>
        <begin position="368"/>
        <end position="391"/>
    </location>
</feature>
<gene>
    <name evidence="6" type="ORF">MKK02DRAFT_42711</name>
</gene>
<dbReference type="InterPro" id="IPR036259">
    <property type="entry name" value="MFS_trans_sf"/>
</dbReference>
<evidence type="ECO:0000259" key="5">
    <source>
        <dbReference type="PROSITE" id="PS50850"/>
    </source>
</evidence>
<feature type="region of interest" description="Disordered" evidence="3">
    <location>
        <begin position="1"/>
        <end position="62"/>
    </location>
</feature>
<dbReference type="GO" id="GO:0016020">
    <property type="term" value="C:membrane"/>
    <property type="evidence" value="ECO:0007669"/>
    <property type="project" value="UniProtKB-SubCell"/>
</dbReference>
<evidence type="ECO:0000256" key="2">
    <source>
        <dbReference type="ARBA" id="ARBA00006727"/>
    </source>
</evidence>
<dbReference type="InterPro" id="IPR020846">
    <property type="entry name" value="MFS_dom"/>
</dbReference>
<dbReference type="AlphaFoldDB" id="A0AA38LXX7"/>
<organism evidence="6 7">
    <name type="scientific">Dioszegia hungarica</name>
    <dbReference type="NCBI Taxonomy" id="4972"/>
    <lineage>
        <taxon>Eukaryota</taxon>
        <taxon>Fungi</taxon>
        <taxon>Dikarya</taxon>
        <taxon>Basidiomycota</taxon>
        <taxon>Agaricomycotina</taxon>
        <taxon>Tremellomycetes</taxon>
        <taxon>Tremellales</taxon>
        <taxon>Bulleribasidiaceae</taxon>
        <taxon>Dioszegia</taxon>
    </lineage>
</organism>
<dbReference type="InterPro" id="IPR011701">
    <property type="entry name" value="MFS"/>
</dbReference>
<dbReference type="GeneID" id="77731328"/>
<keyword evidence="4" id="KW-0812">Transmembrane</keyword>
<feature type="region of interest" description="Disordered" evidence="3">
    <location>
        <begin position="116"/>
        <end position="145"/>
    </location>
</feature>
<feature type="transmembrane region" description="Helical" evidence="4">
    <location>
        <begin position="456"/>
        <end position="473"/>
    </location>
</feature>
<feature type="transmembrane region" description="Helical" evidence="4">
    <location>
        <begin position="262"/>
        <end position="283"/>
    </location>
</feature>
<evidence type="ECO:0000256" key="3">
    <source>
        <dbReference type="SAM" id="MobiDB-lite"/>
    </source>
</evidence>
<comment type="subcellular location">
    <subcellularLocation>
        <location evidence="1">Membrane</location>
        <topology evidence="1">Multi-pass membrane protein</topology>
    </subcellularLocation>
</comment>
<feature type="transmembrane region" description="Helical" evidence="4">
    <location>
        <begin position="327"/>
        <end position="347"/>
    </location>
</feature>
<evidence type="ECO:0000313" key="7">
    <source>
        <dbReference type="Proteomes" id="UP001164286"/>
    </source>
</evidence>
<keyword evidence="7" id="KW-1185">Reference proteome</keyword>
<feature type="domain" description="Major facilitator superfamily (MFS) profile" evidence="5">
    <location>
        <begin position="167"/>
        <end position="553"/>
    </location>
</feature>
<accession>A0AA38LXX7</accession>
<feature type="compositionally biased region" description="Basic and acidic residues" evidence="3">
    <location>
        <begin position="116"/>
        <end position="135"/>
    </location>
</feature>